<dbReference type="Proteomes" id="UP000324632">
    <property type="component" value="Chromosome 12"/>
</dbReference>
<dbReference type="PANTHER" id="PTHR11394">
    <property type="entry name" value="TASTE RECEPTOR TYPE 2"/>
    <property type="match status" value="1"/>
</dbReference>
<name>A0A5A9NZ05_9TELE</name>
<keyword evidence="10 12" id="KW-0807">Transducer</keyword>
<dbReference type="GO" id="GO:0033038">
    <property type="term" value="F:bitter taste receptor activity"/>
    <property type="evidence" value="ECO:0007669"/>
    <property type="project" value="InterPro"/>
</dbReference>
<evidence type="ECO:0000256" key="3">
    <source>
        <dbReference type="ARBA" id="ARBA00022480"/>
    </source>
</evidence>
<keyword evidence="4 12" id="KW-0716">Sensory transduction</keyword>
<keyword evidence="3 12" id="KW-0919">Taste</keyword>
<evidence type="ECO:0000313" key="14">
    <source>
        <dbReference type="EMBL" id="KAA0713916.1"/>
    </source>
</evidence>
<comment type="subcellular location">
    <subcellularLocation>
        <location evidence="1 12">Membrane</location>
        <topology evidence="1 12">Multi-pass membrane protein</topology>
    </subcellularLocation>
</comment>
<evidence type="ECO:0000256" key="11">
    <source>
        <dbReference type="RuleBase" id="RU004423"/>
    </source>
</evidence>
<keyword evidence="5 12" id="KW-0812">Transmembrane</keyword>
<feature type="transmembrane region" description="Helical" evidence="13">
    <location>
        <begin position="129"/>
        <end position="149"/>
    </location>
</feature>
<evidence type="ECO:0000256" key="9">
    <source>
        <dbReference type="ARBA" id="ARBA00023170"/>
    </source>
</evidence>
<feature type="transmembrane region" description="Helical" evidence="13">
    <location>
        <begin position="85"/>
        <end position="109"/>
    </location>
</feature>
<dbReference type="EMBL" id="SOYY01000012">
    <property type="protein sequence ID" value="KAA0713916.1"/>
    <property type="molecule type" value="Genomic_DNA"/>
</dbReference>
<feature type="transmembrane region" description="Helical" evidence="13">
    <location>
        <begin position="269"/>
        <end position="292"/>
    </location>
</feature>
<dbReference type="InterPro" id="IPR007960">
    <property type="entry name" value="TAS2R"/>
</dbReference>
<feature type="transmembrane region" description="Helical" evidence="13">
    <location>
        <begin position="6"/>
        <end position="29"/>
    </location>
</feature>
<comment type="similarity">
    <text evidence="2 11">Belongs to the G-protein coupled receptor T2R family.</text>
</comment>
<gene>
    <name evidence="14" type="ORF">E1301_Tti009983</name>
</gene>
<evidence type="ECO:0000256" key="4">
    <source>
        <dbReference type="ARBA" id="ARBA00022606"/>
    </source>
</evidence>
<accession>A0A5A9NZ05</accession>
<dbReference type="OrthoDB" id="8876749at2759"/>
<dbReference type="Pfam" id="PF05296">
    <property type="entry name" value="TAS2R"/>
    <property type="match status" value="1"/>
</dbReference>
<protein>
    <recommendedName>
        <fullName evidence="12">Taste receptor type 2</fullName>
    </recommendedName>
</protein>
<dbReference type="PANTHER" id="PTHR11394:SF47">
    <property type="entry name" value="TASTE RECEPTOR TYPE 2 MEMBER 40"/>
    <property type="match status" value="1"/>
</dbReference>
<evidence type="ECO:0000256" key="10">
    <source>
        <dbReference type="ARBA" id="ARBA00023224"/>
    </source>
</evidence>
<evidence type="ECO:0000256" key="7">
    <source>
        <dbReference type="ARBA" id="ARBA00023040"/>
    </source>
</evidence>
<comment type="caution">
    <text evidence="14">The sequence shown here is derived from an EMBL/GenBank/DDBJ whole genome shotgun (WGS) entry which is preliminary data.</text>
</comment>
<evidence type="ECO:0000256" key="2">
    <source>
        <dbReference type="ARBA" id="ARBA00007376"/>
    </source>
</evidence>
<feature type="transmembrane region" description="Helical" evidence="13">
    <location>
        <begin position="187"/>
        <end position="206"/>
    </location>
</feature>
<keyword evidence="9 12" id="KW-0675">Receptor</keyword>
<evidence type="ECO:0000256" key="13">
    <source>
        <dbReference type="SAM" id="Phobius"/>
    </source>
</evidence>
<proteinExistence type="inferred from homology"/>
<evidence type="ECO:0000256" key="12">
    <source>
        <dbReference type="RuleBase" id="RU004424"/>
    </source>
</evidence>
<keyword evidence="6 13" id="KW-1133">Transmembrane helix</keyword>
<dbReference type="Gene3D" id="1.20.1070.10">
    <property type="entry name" value="Rhodopsin 7-helix transmembrane proteins"/>
    <property type="match status" value="1"/>
</dbReference>
<keyword evidence="15" id="KW-1185">Reference proteome</keyword>
<sequence>MTVAGHVLVSVVMAFAGVSGNMFNLIFTIQQHLKSKKIQTVGLILSIISVNNIVLVIVILMLVLSVFIVPTIWCIRPYPFFLRTVIYLMFNCSCVSFWSIAWQSLFYCIKVVNFSSECLISLKRNISTVINTAVLLSCSGFSVFFLPIFTLDLPTTDTRNVSTNYSLNATLNATCPSPTFLVKMDEMAYIVTTLFFLCPIPLMIMLPTSLRMVGHLCAHTLALRKNQTQVQGSDSYVLVCKLTISLVGVYLTTLFIVFLFMVIRMMEGTITYLTLAFAFSFYGGMSSVILTASNRYLKEKLWSLFCCRKAQEPTSKSQTCETVDG</sequence>
<evidence type="ECO:0000313" key="15">
    <source>
        <dbReference type="Proteomes" id="UP000324632"/>
    </source>
</evidence>
<keyword evidence="8 12" id="KW-0472">Membrane</keyword>
<dbReference type="GO" id="GO:0004930">
    <property type="term" value="F:G protein-coupled receptor activity"/>
    <property type="evidence" value="ECO:0007669"/>
    <property type="project" value="UniProtKB-KW"/>
</dbReference>
<evidence type="ECO:0000256" key="5">
    <source>
        <dbReference type="ARBA" id="ARBA00022692"/>
    </source>
</evidence>
<dbReference type="SUPFAM" id="SSF81321">
    <property type="entry name" value="Family A G protein-coupled receptor-like"/>
    <property type="match status" value="1"/>
</dbReference>
<organism evidence="14 15">
    <name type="scientific">Triplophysa tibetana</name>
    <dbReference type="NCBI Taxonomy" id="1572043"/>
    <lineage>
        <taxon>Eukaryota</taxon>
        <taxon>Metazoa</taxon>
        <taxon>Chordata</taxon>
        <taxon>Craniata</taxon>
        <taxon>Vertebrata</taxon>
        <taxon>Euteleostomi</taxon>
        <taxon>Actinopterygii</taxon>
        <taxon>Neopterygii</taxon>
        <taxon>Teleostei</taxon>
        <taxon>Ostariophysi</taxon>
        <taxon>Cypriniformes</taxon>
        <taxon>Nemacheilidae</taxon>
        <taxon>Triplophysa</taxon>
    </lineage>
</organism>
<feature type="transmembrane region" description="Helical" evidence="13">
    <location>
        <begin position="242"/>
        <end position="263"/>
    </location>
</feature>
<feature type="transmembrane region" description="Helical" evidence="13">
    <location>
        <begin position="41"/>
        <end position="73"/>
    </location>
</feature>
<keyword evidence="7 12" id="KW-0297">G-protein coupled receptor</keyword>
<evidence type="ECO:0000256" key="1">
    <source>
        <dbReference type="ARBA" id="ARBA00004141"/>
    </source>
</evidence>
<evidence type="ECO:0000256" key="6">
    <source>
        <dbReference type="ARBA" id="ARBA00022989"/>
    </source>
</evidence>
<dbReference type="GO" id="GO:0016020">
    <property type="term" value="C:membrane"/>
    <property type="evidence" value="ECO:0007669"/>
    <property type="project" value="UniProtKB-SubCell"/>
</dbReference>
<evidence type="ECO:0000256" key="8">
    <source>
        <dbReference type="ARBA" id="ARBA00023136"/>
    </source>
</evidence>
<dbReference type="AlphaFoldDB" id="A0A5A9NZ05"/>
<reference evidence="14 15" key="1">
    <citation type="journal article" date="2019" name="Mol. Ecol. Resour.">
        <title>Chromosome-level genome assembly of Triplophysa tibetana, a fish adapted to the harsh high-altitude environment of the Tibetan Plateau.</title>
        <authorList>
            <person name="Yang X."/>
            <person name="Liu H."/>
            <person name="Ma Z."/>
            <person name="Zou Y."/>
            <person name="Zou M."/>
            <person name="Mao Y."/>
            <person name="Li X."/>
            <person name="Wang H."/>
            <person name="Chen T."/>
            <person name="Wang W."/>
            <person name="Yang R."/>
        </authorList>
    </citation>
    <scope>NUCLEOTIDE SEQUENCE [LARGE SCALE GENOMIC DNA]</scope>
    <source>
        <strain evidence="14">TTIB1903HZAU</strain>
        <tissue evidence="14">Muscle</tissue>
    </source>
</reference>